<feature type="region of interest" description="Disordered" evidence="4">
    <location>
        <begin position="24"/>
        <end position="51"/>
    </location>
</feature>
<evidence type="ECO:0000256" key="4">
    <source>
        <dbReference type="SAM" id="MobiDB-lite"/>
    </source>
</evidence>
<dbReference type="EMBL" id="JAHLQJ010000037">
    <property type="protein sequence ID" value="MBU5674732.1"/>
    <property type="molecule type" value="Genomic_DNA"/>
</dbReference>
<gene>
    <name evidence="6" type="ORF">KQJ23_23135</name>
</gene>
<comment type="similarity">
    <text evidence="1">Belongs to the bacterial solute-binding protein 1 family.</text>
</comment>
<keyword evidence="2" id="KW-0813">Transport</keyword>
<dbReference type="InterPro" id="IPR006059">
    <property type="entry name" value="SBP"/>
</dbReference>
<evidence type="ECO:0000256" key="1">
    <source>
        <dbReference type="ARBA" id="ARBA00008520"/>
    </source>
</evidence>
<sequence>MKRKNHWVLFAILLLALINLSPSNTSTPPHSDRTGEFEPAQPKALETEQEPKSLKVAVQMTESEFSRLQQMNSKISDELDIDVELTNFPYESDYTSVQNELRLGEAPDVLLLNNIWVRRFAAEGFLSPTESYYSGSLTGELLTASLAPGEWNGYMWSVPMDADTYVWVVDKHRIEDAGLSLPDNAKKWKQLILAYEEKQGIPYLFALDFSDPYAVLSLLWQLSGNDEDDKTGGAFLPEDTMEQAVLSIEGIRHLLLDLEGAELKELSSSLMEGKAMFALVRWSDVAALMDAGMDIVYPNLDDPTAGWMWIDGRSYVVSAQSANKDAAGQWIAAMTDQSAQRQWYEETGKLPVLKTIYYQSTRGGLPAWIPASFVNNSGLIPADIRFPEWLQKFAEIAAPFLANEKDASAFLMEWKSDL</sequence>
<dbReference type="PANTHER" id="PTHR30061:SF50">
    <property type="entry name" value="MALTOSE_MALTODEXTRIN-BINDING PERIPLASMIC PROTEIN"/>
    <property type="match status" value="1"/>
</dbReference>
<protein>
    <submittedName>
        <fullName evidence="6">Extracellular solute-binding protein</fullName>
    </submittedName>
</protein>
<accession>A0ABS6FZ36</accession>
<dbReference type="PANTHER" id="PTHR30061">
    <property type="entry name" value="MALTOSE-BINDING PERIPLASMIC PROTEIN"/>
    <property type="match status" value="1"/>
</dbReference>
<dbReference type="Proteomes" id="UP000743001">
    <property type="component" value="Unassembled WGS sequence"/>
</dbReference>
<organism evidence="6 7">
    <name type="scientific">Paenibacillus brevis</name>
    <dbReference type="NCBI Taxonomy" id="2841508"/>
    <lineage>
        <taxon>Bacteria</taxon>
        <taxon>Bacillati</taxon>
        <taxon>Bacillota</taxon>
        <taxon>Bacilli</taxon>
        <taxon>Bacillales</taxon>
        <taxon>Paenibacillaceae</taxon>
        <taxon>Paenibacillus</taxon>
    </lineage>
</organism>
<feature type="signal peptide" evidence="5">
    <location>
        <begin position="1"/>
        <end position="26"/>
    </location>
</feature>
<reference evidence="6 7" key="1">
    <citation type="submission" date="2021-06" db="EMBL/GenBank/DDBJ databases">
        <authorList>
            <person name="Sun Q."/>
            <person name="Li D."/>
        </authorList>
    </citation>
    <scope>NUCLEOTIDE SEQUENCE [LARGE SCALE GENOMIC DNA]</scope>
    <source>
        <strain evidence="6 7">MSJ-6</strain>
    </source>
</reference>
<evidence type="ECO:0000313" key="7">
    <source>
        <dbReference type="Proteomes" id="UP000743001"/>
    </source>
</evidence>
<evidence type="ECO:0000256" key="5">
    <source>
        <dbReference type="SAM" id="SignalP"/>
    </source>
</evidence>
<evidence type="ECO:0000256" key="3">
    <source>
        <dbReference type="ARBA" id="ARBA00022729"/>
    </source>
</evidence>
<comment type="caution">
    <text evidence="6">The sequence shown here is derived from an EMBL/GenBank/DDBJ whole genome shotgun (WGS) entry which is preliminary data.</text>
</comment>
<evidence type="ECO:0000313" key="6">
    <source>
        <dbReference type="EMBL" id="MBU5674732.1"/>
    </source>
</evidence>
<dbReference type="Pfam" id="PF13416">
    <property type="entry name" value="SBP_bac_8"/>
    <property type="match status" value="1"/>
</dbReference>
<evidence type="ECO:0000256" key="2">
    <source>
        <dbReference type="ARBA" id="ARBA00022448"/>
    </source>
</evidence>
<feature type="chain" id="PRO_5046622279" evidence="5">
    <location>
        <begin position="27"/>
        <end position="418"/>
    </location>
</feature>
<proteinExistence type="inferred from homology"/>
<dbReference type="RefSeq" id="WP_216481271.1">
    <property type="nucleotide sequence ID" value="NZ_JAHLQJ010000037.1"/>
</dbReference>
<keyword evidence="7" id="KW-1185">Reference proteome</keyword>
<name>A0ABS6FZ36_9BACL</name>
<keyword evidence="3 5" id="KW-0732">Signal</keyword>